<sequence length="154" mass="16729">MPGSLFEPDPQLMPLHRLLARAGQAVGRYSRRTIGAHGLTVTALGVLGVLADTEAVSHRELSGHLGIAPATLTPVVDALEATGELLRERDRDDRRVVRLRITPRGRDRLAAAHDDVTRRVRTVLPDPAPQDAEIVRRYLLAVLAATADAESEIL</sequence>
<accession>A0ABX1RKV6</accession>
<dbReference type="PANTHER" id="PTHR33164">
    <property type="entry name" value="TRANSCRIPTIONAL REGULATOR, MARR FAMILY"/>
    <property type="match status" value="1"/>
</dbReference>
<dbReference type="PRINTS" id="PR00598">
    <property type="entry name" value="HTHMARR"/>
</dbReference>
<evidence type="ECO:0000313" key="2">
    <source>
        <dbReference type="EMBL" id="NMH80998.1"/>
    </source>
</evidence>
<dbReference type="SMART" id="SM00347">
    <property type="entry name" value="HTH_MARR"/>
    <property type="match status" value="1"/>
</dbReference>
<name>A0ABX1RKV6_9PSEU</name>
<comment type="caution">
    <text evidence="2">The sequence shown here is derived from an EMBL/GenBank/DDBJ whole genome shotgun (WGS) entry which is preliminary data.</text>
</comment>
<feature type="domain" description="HTH marR-type" evidence="1">
    <location>
        <begin position="12"/>
        <end position="144"/>
    </location>
</feature>
<dbReference type="InterPro" id="IPR039422">
    <property type="entry name" value="MarR/SlyA-like"/>
</dbReference>
<dbReference type="Pfam" id="PF01047">
    <property type="entry name" value="MarR"/>
    <property type="match status" value="1"/>
</dbReference>
<reference evidence="2 3" key="1">
    <citation type="submission" date="2020-04" db="EMBL/GenBank/DDBJ databases">
        <authorList>
            <person name="Klaysubun C."/>
            <person name="Duangmal K."/>
            <person name="Lipun K."/>
        </authorList>
    </citation>
    <scope>NUCLEOTIDE SEQUENCE [LARGE SCALE GENOMIC DNA]</scope>
    <source>
        <strain evidence="2 3">JCM 11839</strain>
    </source>
</reference>
<dbReference type="Gene3D" id="1.10.10.10">
    <property type="entry name" value="Winged helix-like DNA-binding domain superfamily/Winged helix DNA-binding domain"/>
    <property type="match status" value="1"/>
</dbReference>
<dbReference type="Proteomes" id="UP001296706">
    <property type="component" value="Unassembled WGS sequence"/>
</dbReference>
<dbReference type="RefSeq" id="WP_169399038.1">
    <property type="nucleotide sequence ID" value="NZ_BAAAJH010000003.1"/>
</dbReference>
<dbReference type="InterPro" id="IPR036388">
    <property type="entry name" value="WH-like_DNA-bd_sf"/>
</dbReference>
<dbReference type="PROSITE" id="PS50995">
    <property type="entry name" value="HTH_MARR_2"/>
    <property type="match status" value="1"/>
</dbReference>
<evidence type="ECO:0000313" key="3">
    <source>
        <dbReference type="Proteomes" id="UP001296706"/>
    </source>
</evidence>
<dbReference type="SUPFAM" id="SSF46785">
    <property type="entry name" value="Winged helix' DNA-binding domain"/>
    <property type="match status" value="1"/>
</dbReference>
<dbReference type="EMBL" id="JAAXKY010000124">
    <property type="protein sequence ID" value="NMH80998.1"/>
    <property type="molecule type" value="Genomic_DNA"/>
</dbReference>
<evidence type="ECO:0000259" key="1">
    <source>
        <dbReference type="PROSITE" id="PS50995"/>
    </source>
</evidence>
<proteinExistence type="predicted"/>
<organism evidence="2 3">
    <name type="scientific">Pseudonocardia xinjiangensis</name>
    <dbReference type="NCBI Taxonomy" id="75289"/>
    <lineage>
        <taxon>Bacteria</taxon>
        <taxon>Bacillati</taxon>
        <taxon>Actinomycetota</taxon>
        <taxon>Actinomycetes</taxon>
        <taxon>Pseudonocardiales</taxon>
        <taxon>Pseudonocardiaceae</taxon>
        <taxon>Pseudonocardia</taxon>
    </lineage>
</organism>
<dbReference type="PANTHER" id="PTHR33164:SF43">
    <property type="entry name" value="HTH-TYPE TRANSCRIPTIONAL REPRESSOR YETL"/>
    <property type="match status" value="1"/>
</dbReference>
<dbReference type="InterPro" id="IPR000835">
    <property type="entry name" value="HTH_MarR-typ"/>
</dbReference>
<gene>
    <name evidence="2" type="ORF">HF577_28390</name>
</gene>
<protein>
    <submittedName>
        <fullName evidence="2">Winged helix-turn-helix transcriptional regulator</fullName>
    </submittedName>
</protein>
<dbReference type="InterPro" id="IPR036390">
    <property type="entry name" value="WH_DNA-bd_sf"/>
</dbReference>
<keyword evidence="3" id="KW-1185">Reference proteome</keyword>